<feature type="chain" id="PRO_5006936485" evidence="4">
    <location>
        <begin position="21"/>
        <end position="334"/>
    </location>
</feature>
<dbReference type="GO" id="GO:0046872">
    <property type="term" value="F:metal ion binding"/>
    <property type="evidence" value="ECO:0007669"/>
    <property type="project" value="UniProtKB-KW"/>
</dbReference>
<dbReference type="AlphaFoldDB" id="A0A0W7WML9"/>
<evidence type="ECO:0000256" key="2">
    <source>
        <dbReference type="ARBA" id="ARBA00022729"/>
    </source>
</evidence>
<comment type="caution">
    <text evidence="5">The sequence shown here is derived from an EMBL/GenBank/DDBJ whole genome shotgun (WGS) entry which is preliminary data.</text>
</comment>
<dbReference type="CDD" id="cd13542">
    <property type="entry name" value="PBP2_FutA1_ilke"/>
    <property type="match status" value="1"/>
</dbReference>
<reference evidence="5 6" key="1">
    <citation type="submission" date="2015-12" db="EMBL/GenBank/DDBJ databases">
        <authorList>
            <person name="Shamseldin A."/>
            <person name="Moawad H."/>
            <person name="Abd El-Rahim W.M."/>
            <person name="Sadowsky M.J."/>
        </authorList>
    </citation>
    <scope>NUCLEOTIDE SEQUENCE [LARGE SCALE GENOMIC DNA]</scope>
    <source>
        <strain evidence="5 6">SJ5A-1</strain>
    </source>
</reference>
<dbReference type="EMBL" id="LPXO01000002">
    <property type="protein sequence ID" value="KUF11814.1"/>
    <property type="molecule type" value="Genomic_DNA"/>
</dbReference>
<dbReference type="PIRSF" id="PIRSF002825">
    <property type="entry name" value="CfbpA"/>
    <property type="match status" value="1"/>
</dbReference>
<feature type="binding site" evidence="3">
    <location>
        <position position="216"/>
    </location>
    <ligand>
        <name>Fe cation</name>
        <dbReference type="ChEBI" id="CHEBI:24875"/>
    </ligand>
</feature>
<dbReference type="PANTHER" id="PTHR30006:SF15">
    <property type="entry name" value="IRON-UTILIZATION PERIPLASMIC PROTEIN"/>
    <property type="match status" value="1"/>
</dbReference>
<accession>A0A0W7WML9</accession>
<dbReference type="STRING" id="1685382.AVJ23_04330"/>
<dbReference type="RefSeq" id="WP_058860931.1">
    <property type="nucleotide sequence ID" value="NZ_LPXO01000002.1"/>
</dbReference>
<dbReference type="GO" id="GO:0030288">
    <property type="term" value="C:outer membrane-bounded periplasmic space"/>
    <property type="evidence" value="ECO:0007669"/>
    <property type="project" value="TreeGrafter"/>
</dbReference>
<keyword evidence="2 4" id="KW-0732">Signal</keyword>
<keyword evidence="6" id="KW-1185">Reference proteome</keyword>
<dbReference type="InterPro" id="IPR026045">
    <property type="entry name" value="Ferric-bd"/>
</dbReference>
<protein>
    <submittedName>
        <fullName evidence="5">Iron ABC transporter substrate-binding protein</fullName>
    </submittedName>
</protein>
<organism evidence="5 6">
    <name type="scientific">Pseudoponticoccus marisrubri</name>
    <dbReference type="NCBI Taxonomy" id="1685382"/>
    <lineage>
        <taxon>Bacteria</taxon>
        <taxon>Pseudomonadati</taxon>
        <taxon>Pseudomonadota</taxon>
        <taxon>Alphaproteobacteria</taxon>
        <taxon>Rhodobacterales</taxon>
        <taxon>Roseobacteraceae</taxon>
        <taxon>Pseudoponticoccus</taxon>
    </lineage>
</organism>
<sequence>MFARMTTALTALAVAAPASADEVNLYSYRQPELIAPLTDAFTEETGIEVNVSFLDKGMVERLKAEGARSPADLIFTVDISRLASAVEAGVTQPVESDALRENVPAQYHDPDGHWWGLTTRARIVYASKDRVDPSEITTYEDLADPKWEGRICTRSGTHVYTLALVAAMIHHHGEEEAKAWLEGVKSNLARKPQGNDRAQVKAIWAGECDISLGNTYYMGKMLEDEEQQEWANAVDIVFPTFENGGTHVNISGVAMTASAPNKENAMKMMEFLVSPEAQEIYAAANYEYPIAPGTEAIDLVQSWGDYTADDVNLMTLASYRADALRLVEEVDFDG</sequence>
<dbReference type="OrthoDB" id="9769567at2"/>
<feature type="signal peptide" evidence="4">
    <location>
        <begin position="1"/>
        <end position="20"/>
    </location>
</feature>
<dbReference type="PANTHER" id="PTHR30006">
    <property type="entry name" value="THIAMINE-BINDING PERIPLASMIC PROTEIN-RELATED"/>
    <property type="match status" value="1"/>
</dbReference>
<gene>
    <name evidence="5" type="ORF">AVJ23_04330</name>
</gene>
<dbReference type="SUPFAM" id="SSF53850">
    <property type="entry name" value="Periplasmic binding protein-like II"/>
    <property type="match status" value="1"/>
</dbReference>
<feature type="binding site" evidence="3">
    <location>
        <position position="217"/>
    </location>
    <ligand>
        <name>Fe cation</name>
        <dbReference type="ChEBI" id="CHEBI:24875"/>
    </ligand>
</feature>
<evidence type="ECO:0000256" key="3">
    <source>
        <dbReference type="PIRSR" id="PIRSR002825-1"/>
    </source>
</evidence>
<evidence type="ECO:0000313" key="5">
    <source>
        <dbReference type="EMBL" id="KUF11814.1"/>
    </source>
</evidence>
<proteinExistence type="inferred from homology"/>
<dbReference type="Pfam" id="PF13343">
    <property type="entry name" value="SBP_bac_6"/>
    <property type="match status" value="1"/>
</dbReference>
<keyword evidence="3" id="KW-0408">Iron</keyword>
<evidence type="ECO:0000256" key="4">
    <source>
        <dbReference type="SAM" id="SignalP"/>
    </source>
</evidence>
<name>A0A0W7WML9_9RHOB</name>
<evidence type="ECO:0000313" key="6">
    <source>
        <dbReference type="Proteomes" id="UP000054396"/>
    </source>
</evidence>
<comment type="similarity">
    <text evidence="1">Belongs to the bacterial solute-binding protein 1 family.</text>
</comment>
<dbReference type="Gene3D" id="3.40.190.10">
    <property type="entry name" value="Periplasmic binding protein-like II"/>
    <property type="match status" value="2"/>
</dbReference>
<dbReference type="Proteomes" id="UP000054396">
    <property type="component" value="Unassembled WGS sequence"/>
</dbReference>
<evidence type="ECO:0000256" key="1">
    <source>
        <dbReference type="ARBA" id="ARBA00008520"/>
    </source>
</evidence>
<keyword evidence="3" id="KW-0479">Metal-binding</keyword>